<protein>
    <recommendedName>
        <fullName evidence="2">TLDc domain-containing protein</fullName>
    </recommendedName>
</protein>
<proteinExistence type="predicted"/>
<feature type="compositionally biased region" description="Gly residues" evidence="1">
    <location>
        <begin position="569"/>
        <end position="588"/>
    </location>
</feature>
<dbReference type="PROSITE" id="PS51886">
    <property type="entry name" value="TLDC"/>
    <property type="match status" value="1"/>
</dbReference>
<feature type="domain" description="TLDc" evidence="2">
    <location>
        <begin position="389"/>
        <end position="560"/>
    </location>
</feature>
<keyword evidence="4" id="KW-1185">Reference proteome</keyword>
<dbReference type="PANTHER" id="PTHR23354:SF126">
    <property type="entry name" value="CONSERVED TLD DOMAIN PROTEIN"/>
    <property type="match status" value="1"/>
</dbReference>
<dbReference type="EMBL" id="BRXU01000029">
    <property type="protein sequence ID" value="GLC59744.1"/>
    <property type="molecule type" value="Genomic_DNA"/>
</dbReference>
<dbReference type="Pfam" id="PF07534">
    <property type="entry name" value="TLD"/>
    <property type="match status" value="1"/>
</dbReference>
<comment type="caution">
    <text evidence="3">The sequence shown here is derived from an EMBL/GenBank/DDBJ whole genome shotgun (WGS) entry which is preliminary data.</text>
</comment>
<gene>
    <name evidence="3" type="primary">PLESTBF000742</name>
    <name evidence="3" type="ORF">PLESTB_001528900</name>
</gene>
<accession>A0A9W6F814</accession>
<feature type="region of interest" description="Disordered" evidence="1">
    <location>
        <begin position="334"/>
        <end position="366"/>
    </location>
</feature>
<evidence type="ECO:0000313" key="4">
    <source>
        <dbReference type="Proteomes" id="UP001165080"/>
    </source>
</evidence>
<evidence type="ECO:0000259" key="2">
    <source>
        <dbReference type="PROSITE" id="PS51886"/>
    </source>
</evidence>
<sequence length="620" mass="62909">MLSWFRGKAAVKSPELKEAESVFTDAELKELQKLFHEELAHQAGPAAGRAAPTRDGALDLHLFGALLGPAWFCLDPLIACQLQRQLADRADGKVHLSGLVIAKARAGRLGEQASLEFTYGLLDVDGKGVGYRALEAAVLSCLHLTGAVPGAAAEARDPRVGIGSPAPGRPPGAGAGSGRAATANPDRESTEGGDQDGKGGSAVNADGDGDGIGASNRAARGSGGGGGGSGSGNRGDSSGVGLASSVQLQVAAICRGALACAAGGAAPAGGQTTAAAAAGAAAADEDVRLSYSEYCQWTKRCPALHKTLCGLMQRIGNTTAAAASAATAADAAAGVQHGGGGGRGGGGDRAGPPVAAAPPPPSKALGSDPIHLPELYQLRKRLPVGPGPTLLQPAWTWALASRLPPAQRVEWRLLFSSHRDGKSFNTFFARVSATPGPTLLLIRDKAGALFGGYASQPWAKSGAYFGDVSCFIFSLLPVMQVFPATGINDNFQWCGVGFSQLPGGLGFGGAAAESARGHFALYVEPSLDAGMSRPIATYGNTPLASEQLFQIDTLECWLLQPPDEEQQQPGGGEPSTGGGGGRGGGGGSVLFKAAEDRAIMEMAGLQMHSHGMVDEPLEEE</sequence>
<dbReference type="AlphaFoldDB" id="A0A9W6F814"/>
<dbReference type="SMART" id="SM00584">
    <property type="entry name" value="TLDc"/>
    <property type="match status" value="1"/>
</dbReference>
<feature type="region of interest" description="Disordered" evidence="1">
    <location>
        <begin position="155"/>
        <end position="240"/>
    </location>
</feature>
<evidence type="ECO:0000313" key="3">
    <source>
        <dbReference type="EMBL" id="GLC59744.1"/>
    </source>
</evidence>
<reference evidence="3 4" key="1">
    <citation type="journal article" date="2023" name="Commun. Biol.">
        <title>Reorganization of the ancestral sex-determining regions during the evolution of trioecy in Pleodorina starrii.</title>
        <authorList>
            <person name="Takahashi K."/>
            <person name="Suzuki S."/>
            <person name="Kawai-Toyooka H."/>
            <person name="Yamamoto K."/>
            <person name="Hamaji T."/>
            <person name="Ootsuki R."/>
            <person name="Yamaguchi H."/>
            <person name="Kawachi M."/>
            <person name="Higashiyama T."/>
            <person name="Nozaki H."/>
        </authorList>
    </citation>
    <scope>NUCLEOTIDE SEQUENCE [LARGE SCALE GENOMIC DNA]</scope>
    <source>
        <strain evidence="3 4">NIES-4479</strain>
    </source>
</reference>
<feature type="region of interest" description="Disordered" evidence="1">
    <location>
        <begin position="562"/>
        <end position="590"/>
    </location>
</feature>
<dbReference type="Proteomes" id="UP001165080">
    <property type="component" value="Unassembled WGS sequence"/>
</dbReference>
<feature type="compositionally biased region" description="Gly residues" evidence="1">
    <location>
        <begin position="221"/>
        <end position="233"/>
    </location>
</feature>
<evidence type="ECO:0000256" key="1">
    <source>
        <dbReference type="SAM" id="MobiDB-lite"/>
    </source>
</evidence>
<organism evidence="3 4">
    <name type="scientific">Pleodorina starrii</name>
    <dbReference type="NCBI Taxonomy" id="330485"/>
    <lineage>
        <taxon>Eukaryota</taxon>
        <taxon>Viridiplantae</taxon>
        <taxon>Chlorophyta</taxon>
        <taxon>core chlorophytes</taxon>
        <taxon>Chlorophyceae</taxon>
        <taxon>CS clade</taxon>
        <taxon>Chlamydomonadales</taxon>
        <taxon>Volvocaceae</taxon>
        <taxon>Pleodorina</taxon>
    </lineage>
</organism>
<dbReference type="PANTHER" id="PTHR23354">
    <property type="entry name" value="NUCLEOLAR PROTEIN 7/ESTROGEN RECEPTOR COACTIVATOR-RELATED"/>
    <property type="match status" value="1"/>
</dbReference>
<feature type="compositionally biased region" description="Gly residues" evidence="1">
    <location>
        <begin position="336"/>
        <end position="349"/>
    </location>
</feature>
<dbReference type="InterPro" id="IPR006571">
    <property type="entry name" value="TLDc_dom"/>
</dbReference>
<name>A0A9W6F814_9CHLO</name>